<evidence type="ECO:0000313" key="2">
    <source>
        <dbReference type="Proteomes" id="UP000515908"/>
    </source>
</evidence>
<accession>A0A7G2CMC8</accession>
<name>A0A7G2CMC8_9TRYP</name>
<dbReference type="Pfam" id="PF00612">
    <property type="entry name" value="IQ"/>
    <property type="match status" value="1"/>
</dbReference>
<dbReference type="EMBL" id="LR877158">
    <property type="protein sequence ID" value="CAD2219422.1"/>
    <property type="molecule type" value="Genomic_DNA"/>
</dbReference>
<dbReference type="AlphaFoldDB" id="A0A7G2CMC8"/>
<dbReference type="VEuPathDB" id="TriTrypDB:ADEAN_000692700"/>
<keyword evidence="2" id="KW-1185">Reference proteome</keyword>
<dbReference type="CDD" id="cd23767">
    <property type="entry name" value="IQCD"/>
    <property type="match status" value="1"/>
</dbReference>
<dbReference type="OrthoDB" id="271152at2759"/>
<gene>
    <name evidence="1" type="ORF">ADEAN_000692700</name>
</gene>
<evidence type="ECO:0000313" key="1">
    <source>
        <dbReference type="EMBL" id="CAD2219422.1"/>
    </source>
</evidence>
<dbReference type="InterPro" id="IPR000048">
    <property type="entry name" value="IQ_motif_EF-hand-BS"/>
</dbReference>
<protein>
    <submittedName>
        <fullName evidence="1">IQ calmodulin-binding motif containing protein, putative</fullName>
    </submittedName>
</protein>
<reference evidence="1 2" key="1">
    <citation type="submission" date="2020-08" db="EMBL/GenBank/DDBJ databases">
        <authorList>
            <person name="Newling K."/>
            <person name="Davey J."/>
            <person name="Forrester S."/>
        </authorList>
    </citation>
    <scope>NUCLEOTIDE SEQUENCE [LARGE SCALE GENOMIC DNA]</scope>
    <source>
        <strain evidence="2">Crithidia deanei Carvalho (ATCC PRA-265)</strain>
    </source>
</reference>
<sequence>MLCRTLRDVMCQEAHLKYVRFNLQHISNCFTRAIGILVCTSAKECVRSLLPHMEEKFILERKSSQKTLTIYLEHVVERQKEMITRRLGQLCGLQLTRGQVSLILAVPSSHNLMSFFGSDYADFVSKITHSPTCVSTQVRLCMAVPSQVERYCLSDRIQDAWQAAKKLVAERTADLSSQFVDVHFWIVGALLGARSGEASEALRLIEKSRLVMESVSAYTLVSRVGRSQLPHYPFYVLGLVRTLQFEGLVRCFLKDFTGAEKCGEAALVAIGNFDRKEITQAVVVKEELMVLFVEIGANCTQQTDLVRIDNIWETERDKRRYSLRSSRINELFGSLFFQKGMYPHASIRLTDCLGSMEKIFGEQSAPVAEILNKLSFVYYNWNVKSFGLLCSCLLHRAEDTTIAVYGRYSPTHLGVVENIIVLFIERELYTVASRRLHQIKKLPPRYALRIPKDHPTLIHLPELERKLKQRYKNRAATIIQRVWKEYALSLLLKGAREHSALLIQKVGRGFTVRKAFNASLHGIGNIDTIERKQLMYIFLSASKPLLTSSTMFNQMERDWNGDFQHVRLFGMWMGSEEGNRTVQRLHNLEQAFRKRAEECVTLYEQGRLETVRVPGCENSFLCGNIVFTKVARQAYISTIQNDIFRHIRQELLNTVTAPLSVMVDSEKLSYVAEALLPLRRQPEFILTSDGRQGPQCNQNSLELINEMLRTLQRPFPRHVIQGVEIIRGAENLCYVTNGLGLVLDPAVGKYDGPPIAELPHSFFFSSIQLCINDKPKLAVEQLEKYVLSLTSRSLIMIYETLLLYIRLACSFEKGAEYKLFFQSLEEVEGVNLILPAILGSYHVACAAINAEEYKDALLYLNNVFSLLKKTRLHAYFASFITLECSRRLQQVSLISDKRIDAGVIEMIHGALSHGQPSPLLFATFERFIRYHKQFEEYASAEYLSELRYTRAKCQSPEYMDYVIEELTKASENQNAKEINERHKESKLYLSTCIHLIKVHRDNSKELGLLLTRFGTLLTAMNDLPDARKSLTHAYNILSVEAPFGPEMQIWKKHYRTLKIRIKERAVEIIRRAVRRWKEKKMLEAEMKEKSRGVQCDATGSTSTAPGSVDCSGIYRASLHCRRRNGRLVSTSQKATPYAQ</sequence>
<dbReference type="PROSITE" id="PS50096">
    <property type="entry name" value="IQ"/>
    <property type="match status" value="1"/>
</dbReference>
<dbReference type="Gene3D" id="1.20.5.190">
    <property type="match status" value="1"/>
</dbReference>
<proteinExistence type="predicted"/>
<dbReference type="Proteomes" id="UP000515908">
    <property type="component" value="Chromosome 14"/>
</dbReference>
<organism evidence="1 2">
    <name type="scientific">Angomonas deanei</name>
    <dbReference type="NCBI Taxonomy" id="59799"/>
    <lineage>
        <taxon>Eukaryota</taxon>
        <taxon>Discoba</taxon>
        <taxon>Euglenozoa</taxon>
        <taxon>Kinetoplastea</taxon>
        <taxon>Metakinetoplastina</taxon>
        <taxon>Trypanosomatida</taxon>
        <taxon>Trypanosomatidae</taxon>
        <taxon>Strigomonadinae</taxon>
        <taxon>Angomonas</taxon>
    </lineage>
</organism>